<name>A0A7J7BVF0_TRIWF</name>
<evidence type="ECO:0000313" key="3">
    <source>
        <dbReference type="Proteomes" id="UP000593562"/>
    </source>
</evidence>
<evidence type="ECO:0000313" key="2">
    <source>
        <dbReference type="EMBL" id="KAF5725597.1"/>
    </source>
</evidence>
<comment type="caution">
    <text evidence="2">The sequence shown here is derived from an EMBL/GenBank/DDBJ whole genome shotgun (WGS) entry which is preliminary data.</text>
</comment>
<sequence>MGSKRPELYKLFKRNRYTTGEFHDRRYGGVHTADTTMSRDVKRETTLHELCGYGTGSNTGERNELDYSNGGRRYSRRDPWKPAI</sequence>
<dbReference type="EMBL" id="JAAARO010000023">
    <property type="protein sequence ID" value="KAF5725597.1"/>
    <property type="molecule type" value="Genomic_DNA"/>
</dbReference>
<proteinExistence type="predicted"/>
<dbReference type="InParanoid" id="A0A7J7BVF0"/>
<accession>A0A7J7BVF0</accession>
<organism evidence="2 3">
    <name type="scientific">Tripterygium wilfordii</name>
    <name type="common">Thunder God vine</name>
    <dbReference type="NCBI Taxonomy" id="458696"/>
    <lineage>
        <taxon>Eukaryota</taxon>
        <taxon>Viridiplantae</taxon>
        <taxon>Streptophyta</taxon>
        <taxon>Embryophyta</taxon>
        <taxon>Tracheophyta</taxon>
        <taxon>Spermatophyta</taxon>
        <taxon>Magnoliopsida</taxon>
        <taxon>eudicotyledons</taxon>
        <taxon>Gunneridae</taxon>
        <taxon>Pentapetalae</taxon>
        <taxon>rosids</taxon>
        <taxon>fabids</taxon>
        <taxon>Celastrales</taxon>
        <taxon>Celastraceae</taxon>
        <taxon>Tripterygium</taxon>
    </lineage>
</organism>
<protein>
    <submittedName>
        <fullName evidence="2">Uncharacterized protein</fullName>
    </submittedName>
</protein>
<feature type="region of interest" description="Disordered" evidence="1">
    <location>
        <begin position="52"/>
        <end position="84"/>
    </location>
</feature>
<reference evidence="2 3" key="1">
    <citation type="journal article" date="2020" name="Nat. Commun.">
        <title>Genome of Tripterygium wilfordii and identification of cytochrome P450 involved in triptolide biosynthesis.</title>
        <authorList>
            <person name="Tu L."/>
            <person name="Su P."/>
            <person name="Zhang Z."/>
            <person name="Gao L."/>
            <person name="Wang J."/>
            <person name="Hu T."/>
            <person name="Zhou J."/>
            <person name="Zhang Y."/>
            <person name="Zhao Y."/>
            <person name="Liu Y."/>
            <person name="Song Y."/>
            <person name="Tong Y."/>
            <person name="Lu Y."/>
            <person name="Yang J."/>
            <person name="Xu C."/>
            <person name="Jia M."/>
            <person name="Peters R.J."/>
            <person name="Huang L."/>
            <person name="Gao W."/>
        </authorList>
    </citation>
    <scope>NUCLEOTIDE SEQUENCE [LARGE SCALE GENOMIC DNA]</scope>
    <source>
        <strain evidence="3">cv. XIE 37</strain>
        <tissue evidence="2">Leaf</tissue>
    </source>
</reference>
<keyword evidence="3" id="KW-1185">Reference proteome</keyword>
<dbReference type="Proteomes" id="UP000593562">
    <property type="component" value="Unassembled WGS sequence"/>
</dbReference>
<dbReference type="AlphaFoldDB" id="A0A7J7BVF0"/>
<evidence type="ECO:0000256" key="1">
    <source>
        <dbReference type="SAM" id="MobiDB-lite"/>
    </source>
</evidence>
<gene>
    <name evidence="2" type="ORF">HS088_TW23G00321</name>
</gene>